<feature type="compositionally biased region" description="Basic residues" evidence="1">
    <location>
        <begin position="9"/>
        <end position="23"/>
    </location>
</feature>
<keyword evidence="3" id="KW-1185">Reference proteome</keyword>
<proteinExistence type="predicted"/>
<evidence type="ECO:0000313" key="2">
    <source>
        <dbReference type="EMBL" id="KII82898.1"/>
    </source>
</evidence>
<name>A0A0C9T457_PLICR</name>
<organism evidence="2 3">
    <name type="scientific">Plicaturopsis crispa FD-325 SS-3</name>
    <dbReference type="NCBI Taxonomy" id="944288"/>
    <lineage>
        <taxon>Eukaryota</taxon>
        <taxon>Fungi</taxon>
        <taxon>Dikarya</taxon>
        <taxon>Basidiomycota</taxon>
        <taxon>Agaricomycotina</taxon>
        <taxon>Agaricomycetes</taxon>
        <taxon>Agaricomycetidae</taxon>
        <taxon>Amylocorticiales</taxon>
        <taxon>Amylocorticiaceae</taxon>
        <taxon>Plicatura</taxon>
        <taxon>Plicaturopsis crispa</taxon>
    </lineage>
</organism>
<reference evidence="2 3" key="1">
    <citation type="submission" date="2014-06" db="EMBL/GenBank/DDBJ databases">
        <title>Evolutionary Origins and Diversification of the Mycorrhizal Mutualists.</title>
        <authorList>
            <consortium name="DOE Joint Genome Institute"/>
            <consortium name="Mycorrhizal Genomics Consortium"/>
            <person name="Kohler A."/>
            <person name="Kuo A."/>
            <person name="Nagy L.G."/>
            <person name="Floudas D."/>
            <person name="Copeland A."/>
            <person name="Barry K.W."/>
            <person name="Cichocki N."/>
            <person name="Veneault-Fourrey C."/>
            <person name="LaButti K."/>
            <person name="Lindquist E.A."/>
            <person name="Lipzen A."/>
            <person name="Lundell T."/>
            <person name="Morin E."/>
            <person name="Murat C."/>
            <person name="Riley R."/>
            <person name="Ohm R."/>
            <person name="Sun H."/>
            <person name="Tunlid A."/>
            <person name="Henrissat B."/>
            <person name="Grigoriev I.V."/>
            <person name="Hibbett D.S."/>
            <person name="Martin F."/>
        </authorList>
    </citation>
    <scope>NUCLEOTIDE SEQUENCE [LARGE SCALE GENOMIC DNA]</scope>
    <source>
        <strain evidence="2 3">FD-325 SS-3</strain>
    </source>
</reference>
<feature type="compositionally biased region" description="Acidic residues" evidence="1">
    <location>
        <begin position="163"/>
        <end position="189"/>
    </location>
</feature>
<dbReference type="EMBL" id="KN832599">
    <property type="protein sequence ID" value="KII82898.1"/>
    <property type="molecule type" value="Genomic_DNA"/>
</dbReference>
<sequence>MPPKGRGAAAKRGRPATPRKAKKEIKSAAVIDVSSEEEEAEINPVTPPRAKKDPPGPPPTPHTSPRKRRFPVDSEEDAAAAPSQEDVRTSPKKPRVVRAPLPSKLLDKLPQPEVFINSSPKRGGTKKAAVVSDDEDVFLEKAKPKPRPKGKASSRSAVKAFIDDEAEQISSDEEEDGEEDVEEQLDSDDGSVVVVAKAKNAKKKVVVQDTDEEVDTDSESLPDAVLPTKKSVGKQRKVVETDSEDDKPLVSPGKKGRAAKVSEEEPDDEPDDHSDEEGPVSKNALQQSARKSAPTSTPSPDTCAIPASAKDPDMRMTYKALPKLIKVSMNDIASEGPLELPPFGFWKGKVEDMEALKLLFTFVQAGRFVNPSRIDPAILTTDPTGAVKFLGSGEIACMLSPIWIGRQSQLITPGPPNSLGRESKSIFGLLHCHEFERYCAVIGMVYGFSLLEGPMYRGIMRYGTMGTIAANSSPTKVGFRKASYQAVVPSEALKIKPVLYSNETVPIYDGRGWGLKIGADFAQVLHKLPRINQELPEDSLALVGYTVTPYTPPQNPVAGVRYVNQNVMFVVLIHSSSPQVPLPSGSRSRKI</sequence>
<feature type="compositionally biased region" description="Acidic residues" evidence="1">
    <location>
        <begin position="264"/>
        <end position="278"/>
    </location>
</feature>
<feature type="region of interest" description="Disordered" evidence="1">
    <location>
        <begin position="1"/>
        <end position="310"/>
    </location>
</feature>
<feature type="compositionally biased region" description="Polar residues" evidence="1">
    <location>
        <begin position="283"/>
        <end position="300"/>
    </location>
</feature>
<dbReference type="Proteomes" id="UP000053263">
    <property type="component" value="Unassembled WGS sequence"/>
</dbReference>
<dbReference type="HOGENOM" id="CLU_461596_0_0_1"/>
<accession>A0A0C9T457</accession>
<feature type="compositionally biased region" description="Acidic residues" evidence="1">
    <location>
        <begin position="209"/>
        <end position="220"/>
    </location>
</feature>
<dbReference type="OrthoDB" id="3067694at2759"/>
<protein>
    <submittedName>
        <fullName evidence="2">Unplaced genomic scaffold PLICRscaffold_46, whole genome shotgun sequence</fullName>
    </submittedName>
</protein>
<evidence type="ECO:0000313" key="3">
    <source>
        <dbReference type="Proteomes" id="UP000053263"/>
    </source>
</evidence>
<dbReference type="AlphaFoldDB" id="A0A0C9T457"/>
<gene>
    <name evidence="2" type="ORF">PLICRDRAFT_47460</name>
</gene>
<evidence type="ECO:0000256" key="1">
    <source>
        <dbReference type="SAM" id="MobiDB-lite"/>
    </source>
</evidence>